<dbReference type="InterPro" id="IPR023465">
    <property type="entry name" value="Riboflavin_kinase_dom_sf"/>
</dbReference>
<gene>
    <name evidence="17" type="ORF">SAMN04490178_105124</name>
</gene>
<dbReference type="UniPathway" id="UPA00276">
    <property type="reaction ID" value="UER00406"/>
</dbReference>
<dbReference type="SUPFAM" id="SSF52374">
    <property type="entry name" value="Nucleotidylyl transferase"/>
    <property type="match status" value="1"/>
</dbReference>
<keyword evidence="6 15" id="KW-0808">Transferase</keyword>
<evidence type="ECO:0000256" key="14">
    <source>
        <dbReference type="ARBA" id="ARBA00049494"/>
    </source>
</evidence>
<evidence type="ECO:0000256" key="8">
    <source>
        <dbReference type="ARBA" id="ARBA00022741"/>
    </source>
</evidence>
<dbReference type="InterPro" id="IPR014729">
    <property type="entry name" value="Rossmann-like_a/b/a_fold"/>
</dbReference>
<dbReference type="FunFam" id="2.40.30.30:FF:000003">
    <property type="entry name" value="Riboflavin biosynthesis protein"/>
    <property type="match status" value="1"/>
</dbReference>
<dbReference type="SUPFAM" id="SSF82114">
    <property type="entry name" value="Riboflavin kinase-like"/>
    <property type="match status" value="1"/>
</dbReference>
<evidence type="ECO:0000256" key="4">
    <source>
        <dbReference type="ARBA" id="ARBA00022630"/>
    </source>
</evidence>
<comment type="pathway">
    <text evidence="3 15">Cofactor biosynthesis; FMN biosynthesis; FMN from riboflavin (ATP route): step 1/1.</text>
</comment>
<dbReference type="PIRSF" id="PIRSF004491">
    <property type="entry name" value="FAD_Synth"/>
    <property type="match status" value="1"/>
</dbReference>
<dbReference type="Gene3D" id="3.40.50.620">
    <property type="entry name" value="HUPs"/>
    <property type="match status" value="1"/>
</dbReference>
<evidence type="ECO:0000256" key="9">
    <source>
        <dbReference type="ARBA" id="ARBA00022777"/>
    </source>
</evidence>
<evidence type="ECO:0000256" key="1">
    <source>
        <dbReference type="ARBA" id="ARBA00002121"/>
    </source>
</evidence>
<dbReference type="UniPathway" id="UPA00277">
    <property type="reaction ID" value="UER00407"/>
</dbReference>
<dbReference type="EMBL" id="FODY01000005">
    <property type="protein sequence ID" value="SEO79823.1"/>
    <property type="molecule type" value="Genomic_DNA"/>
</dbReference>
<evidence type="ECO:0000256" key="5">
    <source>
        <dbReference type="ARBA" id="ARBA00022643"/>
    </source>
</evidence>
<dbReference type="SMART" id="SM00904">
    <property type="entry name" value="Flavokinase"/>
    <property type="match status" value="1"/>
</dbReference>
<evidence type="ECO:0000256" key="2">
    <source>
        <dbReference type="ARBA" id="ARBA00004726"/>
    </source>
</evidence>
<dbReference type="PANTHER" id="PTHR22749:SF6">
    <property type="entry name" value="RIBOFLAVIN KINASE"/>
    <property type="match status" value="1"/>
</dbReference>
<dbReference type="Pfam" id="PF06574">
    <property type="entry name" value="FAD_syn"/>
    <property type="match status" value="1"/>
</dbReference>
<keyword evidence="8 15" id="KW-0547">Nucleotide-binding</keyword>
<dbReference type="OrthoDB" id="9803667at2"/>
<dbReference type="PANTHER" id="PTHR22749">
    <property type="entry name" value="RIBOFLAVIN KINASE/FMN ADENYLYLTRANSFERASE"/>
    <property type="match status" value="1"/>
</dbReference>
<evidence type="ECO:0000313" key="18">
    <source>
        <dbReference type="Proteomes" id="UP000198847"/>
    </source>
</evidence>
<dbReference type="AlphaFoldDB" id="A0A1H8SNS0"/>
<dbReference type="GO" id="GO:0003919">
    <property type="term" value="F:FMN adenylyltransferase activity"/>
    <property type="evidence" value="ECO:0007669"/>
    <property type="project" value="UniProtKB-UniRule"/>
</dbReference>
<proteinExistence type="inferred from homology"/>
<dbReference type="GO" id="GO:0008531">
    <property type="term" value="F:riboflavin kinase activity"/>
    <property type="evidence" value="ECO:0007669"/>
    <property type="project" value="UniProtKB-UniRule"/>
</dbReference>
<evidence type="ECO:0000259" key="16">
    <source>
        <dbReference type="SMART" id="SM00904"/>
    </source>
</evidence>
<protein>
    <recommendedName>
        <fullName evidence="15">Riboflavin biosynthesis protein</fullName>
    </recommendedName>
    <domain>
        <recommendedName>
            <fullName evidence="15">Riboflavin kinase</fullName>
            <ecNumber evidence="15">2.7.1.26</ecNumber>
        </recommendedName>
        <alternativeName>
            <fullName evidence="15">Flavokinase</fullName>
        </alternativeName>
    </domain>
    <domain>
        <recommendedName>
            <fullName evidence="15">FMN adenylyltransferase</fullName>
            <ecNumber evidence="15">2.7.7.2</ecNumber>
        </recommendedName>
        <alternativeName>
            <fullName evidence="15">FAD pyrophosphorylase</fullName>
        </alternativeName>
        <alternativeName>
            <fullName evidence="15">FAD synthase</fullName>
        </alternativeName>
    </domain>
</protein>
<dbReference type="RefSeq" id="WP_091744848.1">
    <property type="nucleotide sequence ID" value="NZ_FODY01000005.1"/>
</dbReference>
<dbReference type="InterPro" id="IPR015864">
    <property type="entry name" value="FAD_synthase"/>
</dbReference>
<comment type="function">
    <text evidence="1">Catalyzes the phosphorylation of riboflavin to FMN followed by the adenylation of FMN to FAD.</text>
</comment>
<dbReference type="Gene3D" id="2.40.30.30">
    <property type="entry name" value="Riboflavin kinase-like"/>
    <property type="match status" value="1"/>
</dbReference>
<sequence>MESFDKIAKLTFQYKNIVIALGTFDGLHKGHQSVISRAVDIARASDGTSVVFTFSNHPLSMLDPLRCPPQLISQEEKEALLADMGVDVFVAIPFNQEFLALSPQKFIELLLTAFAPQHIVVGPNYSFGNKGEGTPELLAEAGRRHGFAVDVQPAVYVDQQLVSSTLIRQMIAQGQVGEAARLLGRPFALTGKVIDGDKRGRTIGFPTANIELEPAFAIPANGVYAVQVWLKGKRYNGVANIGTNPTFHGEEQRLEVHLLDFSGDLYGQVLCTQFVAWLRGEAVFNGIEELKNQIDRDIQAALPYLKENSNKCGA</sequence>
<dbReference type="InterPro" id="IPR002606">
    <property type="entry name" value="Riboflavin_kinase_bac"/>
</dbReference>
<evidence type="ECO:0000256" key="7">
    <source>
        <dbReference type="ARBA" id="ARBA00022695"/>
    </source>
</evidence>
<evidence type="ECO:0000313" key="17">
    <source>
        <dbReference type="EMBL" id="SEO79823.1"/>
    </source>
</evidence>
<dbReference type="GO" id="GO:0006747">
    <property type="term" value="P:FAD biosynthetic process"/>
    <property type="evidence" value="ECO:0007669"/>
    <property type="project" value="UniProtKB-UniRule"/>
</dbReference>
<comment type="similarity">
    <text evidence="15">Belongs to the ribF family.</text>
</comment>
<keyword evidence="10 15" id="KW-0274">FAD</keyword>
<evidence type="ECO:0000256" key="15">
    <source>
        <dbReference type="PIRNR" id="PIRNR004491"/>
    </source>
</evidence>
<comment type="catalytic activity">
    <reaction evidence="14 15">
        <text>FMN + ATP + H(+) = FAD + diphosphate</text>
        <dbReference type="Rhea" id="RHEA:17237"/>
        <dbReference type="ChEBI" id="CHEBI:15378"/>
        <dbReference type="ChEBI" id="CHEBI:30616"/>
        <dbReference type="ChEBI" id="CHEBI:33019"/>
        <dbReference type="ChEBI" id="CHEBI:57692"/>
        <dbReference type="ChEBI" id="CHEBI:58210"/>
        <dbReference type="EC" id="2.7.7.2"/>
    </reaction>
</comment>
<organism evidence="17 18">
    <name type="scientific">Propionispora vibrioides</name>
    <dbReference type="NCBI Taxonomy" id="112903"/>
    <lineage>
        <taxon>Bacteria</taxon>
        <taxon>Bacillati</taxon>
        <taxon>Bacillota</taxon>
        <taxon>Negativicutes</taxon>
        <taxon>Selenomonadales</taxon>
        <taxon>Sporomusaceae</taxon>
        <taxon>Propionispora</taxon>
    </lineage>
</organism>
<dbReference type="GO" id="GO:0005524">
    <property type="term" value="F:ATP binding"/>
    <property type="evidence" value="ECO:0007669"/>
    <property type="project" value="UniProtKB-UniRule"/>
</dbReference>
<evidence type="ECO:0000256" key="6">
    <source>
        <dbReference type="ARBA" id="ARBA00022679"/>
    </source>
</evidence>
<accession>A0A1H8SNS0</accession>
<name>A0A1H8SNS0_9FIRM</name>
<dbReference type="NCBIfam" id="NF004162">
    <property type="entry name" value="PRK05627.1-5"/>
    <property type="match status" value="1"/>
</dbReference>
<evidence type="ECO:0000256" key="12">
    <source>
        <dbReference type="ARBA" id="ARBA00023268"/>
    </source>
</evidence>
<dbReference type="Proteomes" id="UP000198847">
    <property type="component" value="Unassembled WGS sequence"/>
</dbReference>
<feature type="domain" description="Riboflavin kinase" evidence="16">
    <location>
        <begin position="182"/>
        <end position="306"/>
    </location>
</feature>
<keyword evidence="12" id="KW-0511">Multifunctional enzyme</keyword>
<dbReference type="NCBIfam" id="TIGR00083">
    <property type="entry name" value="ribF"/>
    <property type="match status" value="1"/>
</dbReference>
<evidence type="ECO:0000256" key="10">
    <source>
        <dbReference type="ARBA" id="ARBA00022827"/>
    </source>
</evidence>
<dbReference type="InterPro" id="IPR015865">
    <property type="entry name" value="Riboflavin_kinase_bac/euk"/>
</dbReference>
<keyword evidence="18" id="KW-1185">Reference proteome</keyword>
<evidence type="ECO:0000256" key="11">
    <source>
        <dbReference type="ARBA" id="ARBA00022840"/>
    </source>
</evidence>
<dbReference type="InterPro" id="IPR023468">
    <property type="entry name" value="Riboflavin_kinase"/>
</dbReference>
<comment type="catalytic activity">
    <reaction evidence="13 15">
        <text>riboflavin + ATP = FMN + ADP + H(+)</text>
        <dbReference type="Rhea" id="RHEA:14357"/>
        <dbReference type="ChEBI" id="CHEBI:15378"/>
        <dbReference type="ChEBI" id="CHEBI:30616"/>
        <dbReference type="ChEBI" id="CHEBI:57986"/>
        <dbReference type="ChEBI" id="CHEBI:58210"/>
        <dbReference type="ChEBI" id="CHEBI:456216"/>
        <dbReference type="EC" id="2.7.1.26"/>
    </reaction>
</comment>
<dbReference type="NCBIfam" id="NF004160">
    <property type="entry name" value="PRK05627.1-3"/>
    <property type="match status" value="1"/>
</dbReference>
<keyword evidence="11 15" id="KW-0067">ATP-binding</keyword>
<keyword evidence="5 15" id="KW-0288">FMN</keyword>
<dbReference type="FunFam" id="3.40.50.620:FF:000021">
    <property type="entry name" value="Riboflavin biosynthesis protein"/>
    <property type="match status" value="1"/>
</dbReference>
<comment type="pathway">
    <text evidence="2 15">Cofactor biosynthesis; FAD biosynthesis; FAD from FMN: step 1/1.</text>
</comment>
<reference evidence="17 18" key="1">
    <citation type="submission" date="2016-10" db="EMBL/GenBank/DDBJ databases">
        <authorList>
            <person name="de Groot N.N."/>
        </authorList>
    </citation>
    <scope>NUCLEOTIDE SEQUENCE [LARGE SCALE GENOMIC DNA]</scope>
    <source>
        <strain evidence="17 18">DSM 13305</strain>
    </source>
</reference>
<dbReference type="STRING" id="112903.SAMN04490178_105124"/>
<dbReference type="CDD" id="cd02064">
    <property type="entry name" value="FAD_synthetase_N"/>
    <property type="match status" value="1"/>
</dbReference>
<dbReference type="EC" id="2.7.1.26" evidence="15"/>
<keyword evidence="7 15" id="KW-0548">Nucleotidyltransferase</keyword>
<keyword evidence="4 15" id="KW-0285">Flavoprotein</keyword>
<dbReference type="GO" id="GO:0009231">
    <property type="term" value="P:riboflavin biosynthetic process"/>
    <property type="evidence" value="ECO:0007669"/>
    <property type="project" value="InterPro"/>
</dbReference>
<evidence type="ECO:0000256" key="3">
    <source>
        <dbReference type="ARBA" id="ARBA00005201"/>
    </source>
</evidence>
<dbReference type="GO" id="GO:0009398">
    <property type="term" value="P:FMN biosynthetic process"/>
    <property type="evidence" value="ECO:0007669"/>
    <property type="project" value="UniProtKB-UniRule"/>
</dbReference>
<dbReference type="Pfam" id="PF01687">
    <property type="entry name" value="Flavokinase"/>
    <property type="match status" value="1"/>
</dbReference>
<evidence type="ECO:0000256" key="13">
    <source>
        <dbReference type="ARBA" id="ARBA00047880"/>
    </source>
</evidence>
<dbReference type="EC" id="2.7.7.2" evidence="15"/>
<keyword evidence="9 15" id="KW-0418">Kinase</keyword>